<dbReference type="PANTHER" id="PTHR39136">
    <property type="entry name" value="ALTERED INHERITANCE OF MITOCHONDRIA PROTEIN 11"/>
    <property type="match status" value="1"/>
</dbReference>
<keyword evidence="3 4" id="KW-0472">Membrane</keyword>
<comment type="subcellular location">
    <subcellularLocation>
        <location evidence="4">Membrane</location>
        <topology evidence="4">Multi-pass membrane protein</topology>
    </subcellularLocation>
</comment>
<dbReference type="Gene3D" id="1.20.1050.130">
    <property type="match status" value="1"/>
</dbReference>
<feature type="domain" description="GST N-terminal" evidence="6">
    <location>
        <begin position="21"/>
        <end position="105"/>
    </location>
</feature>
<dbReference type="SUPFAM" id="SSF52833">
    <property type="entry name" value="Thioredoxin-like"/>
    <property type="match status" value="1"/>
</dbReference>
<feature type="domain" description="GST C-terminal" evidence="7">
    <location>
        <begin position="108"/>
        <end position="236"/>
    </location>
</feature>
<keyword evidence="9" id="KW-1185">Reference proteome</keyword>
<dbReference type="InterPro" id="IPR036282">
    <property type="entry name" value="Glutathione-S-Trfase_C_sf"/>
</dbReference>
<dbReference type="InterPro" id="IPR036249">
    <property type="entry name" value="Thioredoxin-like_sf"/>
</dbReference>
<dbReference type="EMBL" id="MZNU01000036">
    <property type="protein sequence ID" value="OWP06744.1"/>
    <property type="molecule type" value="Genomic_DNA"/>
</dbReference>
<organism evidence="8 9">
    <name type="scientific">Diplocarpon coronariae</name>
    <dbReference type="NCBI Taxonomy" id="2795749"/>
    <lineage>
        <taxon>Eukaryota</taxon>
        <taxon>Fungi</taxon>
        <taxon>Dikarya</taxon>
        <taxon>Ascomycota</taxon>
        <taxon>Pezizomycotina</taxon>
        <taxon>Leotiomycetes</taxon>
        <taxon>Helotiales</taxon>
        <taxon>Drepanopezizaceae</taxon>
        <taxon>Diplocarpon</taxon>
    </lineage>
</organism>
<protein>
    <recommendedName>
        <fullName evidence="4">Altered inheritance of mitochondria protein 11</fullName>
    </recommendedName>
</protein>
<accession>A0A218ZG67</accession>
<dbReference type="CDD" id="cd03039">
    <property type="entry name" value="GST_N_Sigma_like"/>
    <property type="match status" value="1"/>
</dbReference>
<gene>
    <name evidence="4" type="primary">AIM11</name>
    <name evidence="8" type="ORF">B2J93_35</name>
</gene>
<dbReference type="Pfam" id="PF14497">
    <property type="entry name" value="GST_C_3"/>
    <property type="match status" value="1"/>
</dbReference>
<evidence type="ECO:0000259" key="7">
    <source>
        <dbReference type="PROSITE" id="PS50405"/>
    </source>
</evidence>
<keyword evidence="1 4" id="KW-0812">Transmembrane</keyword>
<dbReference type="InterPro" id="IPR010987">
    <property type="entry name" value="Glutathione-S-Trfase_C-like"/>
</dbReference>
<dbReference type="PROSITE" id="PS50404">
    <property type="entry name" value="GST_NTER"/>
    <property type="match status" value="1"/>
</dbReference>
<evidence type="ECO:0000259" key="6">
    <source>
        <dbReference type="PROSITE" id="PS50404"/>
    </source>
</evidence>
<dbReference type="Pfam" id="PF02798">
    <property type="entry name" value="GST_N"/>
    <property type="match status" value="1"/>
</dbReference>
<evidence type="ECO:0000256" key="2">
    <source>
        <dbReference type="ARBA" id="ARBA00022989"/>
    </source>
</evidence>
<evidence type="ECO:0000256" key="5">
    <source>
        <dbReference type="SAM" id="MobiDB-lite"/>
    </source>
</evidence>
<dbReference type="GO" id="GO:0016020">
    <property type="term" value="C:membrane"/>
    <property type="evidence" value="ECO:0007669"/>
    <property type="project" value="UniProtKB-SubCell"/>
</dbReference>
<name>A0A218ZG67_9HELO</name>
<dbReference type="CDD" id="cd03192">
    <property type="entry name" value="GST_C_Sigma_like"/>
    <property type="match status" value="1"/>
</dbReference>
<feature type="region of interest" description="Disordered" evidence="5">
    <location>
        <begin position="278"/>
        <end position="297"/>
    </location>
</feature>
<feature type="transmembrane region" description="Helical" evidence="4">
    <location>
        <begin position="308"/>
        <end position="329"/>
    </location>
</feature>
<dbReference type="OrthoDB" id="414243at2759"/>
<dbReference type="STRING" id="503106.A0A218ZG67"/>
<evidence type="ECO:0000256" key="1">
    <source>
        <dbReference type="ARBA" id="ARBA00022692"/>
    </source>
</evidence>
<evidence type="ECO:0000313" key="9">
    <source>
        <dbReference type="Proteomes" id="UP000242519"/>
    </source>
</evidence>
<dbReference type="InterPro" id="IPR004046">
    <property type="entry name" value="GST_C"/>
</dbReference>
<dbReference type="PROSITE" id="PS50405">
    <property type="entry name" value="GST_CTER"/>
    <property type="match status" value="1"/>
</dbReference>
<dbReference type="InterPro" id="IPR038814">
    <property type="entry name" value="AIM11"/>
</dbReference>
<dbReference type="SFLD" id="SFLDS00019">
    <property type="entry name" value="Glutathione_Transferase_(cytos"/>
    <property type="match status" value="1"/>
</dbReference>
<dbReference type="SUPFAM" id="SSF47616">
    <property type="entry name" value="GST C-terminal domain-like"/>
    <property type="match status" value="1"/>
</dbReference>
<dbReference type="Proteomes" id="UP000242519">
    <property type="component" value="Unassembled WGS sequence"/>
</dbReference>
<evidence type="ECO:0000313" key="8">
    <source>
        <dbReference type="EMBL" id="OWP06744.1"/>
    </source>
</evidence>
<feature type="compositionally biased region" description="Basic and acidic residues" evidence="5">
    <location>
        <begin position="438"/>
        <end position="470"/>
    </location>
</feature>
<feature type="region of interest" description="Disordered" evidence="5">
    <location>
        <begin position="438"/>
        <end position="476"/>
    </location>
</feature>
<evidence type="ECO:0000256" key="4">
    <source>
        <dbReference type="RuleBase" id="RU367098"/>
    </source>
</evidence>
<dbReference type="PANTHER" id="PTHR39136:SF1">
    <property type="entry name" value="ALTERED INHERITANCE OF MITOCHONDRIA PROTEIN 11"/>
    <property type="match status" value="1"/>
</dbReference>
<feature type="transmembrane region" description="Helical" evidence="4">
    <location>
        <begin position="360"/>
        <end position="383"/>
    </location>
</feature>
<dbReference type="InterPro" id="IPR040079">
    <property type="entry name" value="Glutathione_S-Trfase"/>
</dbReference>
<dbReference type="GO" id="GO:0005739">
    <property type="term" value="C:mitochondrion"/>
    <property type="evidence" value="ECO:0007669"/>
    <property type="project" value="TreeGrafter"/>
</dbReference>
<dbReference type="InParanoid" id="A0A218ZG67"/>
<sequence length="476" mass="53066">MPHTLTYGTESAANKAIGGVPTIHYFDFQSRGRGQAVRLMLIDAGAAYKDIRYTFDEWPEHKRSGPLAEKNPTGKIPIVEMPGGKILTQSYAILRHWARQMGGYDGKTEDEKYWVDAITDIVIDWRTLFIAAFFSENQQVDYPKHQQGDRAKYLQAIETHLKGSDISRRGPFVAGDEITYADLVLFQLLHDENLVQDGRKGLQGYPRLVQLVDAVLNRPNIKKFFDSDASEFTTHTHQLDLASATSSTQYIGQGDLQPAIYNIPTLMAFQQLPAMTEPLSTAAPPTPPASRAAEPDSSFFSQRSRRQLGLFAAGAGFFLLSSAITRRSIVRRQRALVPKFYQPSNRVGPEINGALEAAEALAIATINVASVGIMATGGLLWAFDISSLDDMKRKVRRNMGVDVNRTDQDAEEEIEEWFATVLSRKEFKILRGDHGIKDQDLETIKKRGEGRAKKDESPEKTDEGQEKRNEGSGNKS</sequence>
<evidence type="ECO:0000256" key="3">
    <source>
        <dbReference type="ARBA" id="ARBA00023136"/>
    </source>
</evidence>
<reference evidence="8 9" key="1">
    <citation type="submission" date="2017-04" db="EMBL/GenBank/DDBJ databases">
        <title>Draft genome sequence of Marssonina coronaria NL1: causal agent of apple blotch.</title>
        <authorList>
            <person name="Cheng Q."/>
        </authorList>
    </citation>
    <scope>NUCLEOTIDE SEQUENCE [LARGE SCALE GENOMIC DNA]</scope>
    <source>
        <strain evidence="8 9">NL1</strain>
    </source>
</reference>
<comment type="caution">
    <text evidence="8">The sequence shown here is derived from an EMBL/GenBank/DDBJ whole genome shotgun (WGS) entry which is preliminary data.</text>
</comment>
<comment type="similarity">
    <text evidence="4">Belongs to the AIM11 family.</text>
</comment>
<dbReference type="AlphaFoldDB" id="A0A218ZG67"/>
<keyword evidence="2 4" id="KW-1133">Transmembrane helix</keyword>
<proteinExistence type="inferred from homology"/>
<dbReference type="InterPro" id="IPR004045">
    <property type="entry name" value="Glutathione_S-Trfase_N"/>
</dbReference>